<feature type="non-terminal residue" evidence="2">
    <location>
        <position position="62"/>
    </location>
</feature>
<sequence length="62" mass="6735">MKTVHTAVTEIEAVTLQGLLEEAGIPVVLYPIMHAGLPEPVLPVERWDLLVPDGRAAEATEF</sequence>
<organism evidence="2 3">
    <name type="scientific">Candidatus Segetimicrobium genomatis</name>
    <dbReference type="NCBI Taxonomy" id="2569760"/>
    <lineage>
        <taxon>Bacteria</taxon>
        <taxon>Bacillati</taxon>
        <taxon>Candidatus Sysuimicrobiota</taxon>
        <taxon>Candidatus Sysuimicrobiia</taxon>
        <taxon>Candidatus Sysuimicrobiales</taxon>
        <taxon>Candidatus Segetimicrobiaceae</taxon>
        <taxon>Candidatus Segetimicrobium</taxon>
    </lineage>
</organism>
<proteinExistence type="predicted"/>
<protein>
    <submittedName>
        <fullName evidence="2">DUF2007 domain-containing protein</fullName>
    </submittedName>
</protein>
<dbReference type="EMBL" id="VBAN01000370">
    <property type="protein sequence ID" value="TMI78964.1"/>
    <property type="molecule type" value="Genomic_DNA"/>
</dbReference>
<evidence type="ECO:0000259" key="1">
    <source>
        <dbReference type="Pfam" id="PF09413"/>
    </source>
</evidence>
<evidence type="ECO:0000313" key="3">
    <source>
        <dbReference type="Proteomes" id="UP000318093"/>
    </source>
</evidence>
<dbReference type="InterPro" id="IPR018551">
    <property type="entry name" value="DUF2007"/>
</dbReference>
<comment type="caution">
    <text evidence="2">The sequence shown here is derived from an EMBL/GenBank/DDBJ whole genome shotgun (WGS) entry which is preliminary data.</text>
</comment>
<accession>A0A537J5X3</accession>
<dbReference type="Pfam" id="PF09413">
    <property type="entry name" value="DUF2007"/>
    <property type="match status" value="1"/>
</dbReference>
<dbReference type="Proteomes" id="UP000318093">
    <property type="component" value="Unassembled WGS sequence"/>
</dbReference>
<reference evidence="2 3" key="1">
    <citation type="journal article" date="2019" name="Nat. Microbiol.">
        <title>Mediterranean grassland soil C-N compound turnover is dependent on rainfall and depth, and is mediated by genomically divergent microorganisms.</title>
        <authorList>
            <person name="Diamond S."/>
            <person name="Andeer P.F."/>
            <person name="Li Z."/>
            <person name="Crits-Christoph A."/>
            <person name="Burstein D."/>
            <person name="Anantharaman K."/>
            <person name="Lane K.R."/>
            <person name="Thomas B.C."/>
            <person name="Pan C."/>
            <person name="Northen T.R."/>
            <person name="Banfield J.F."/>
        </authorList>
    </citation>
    <scope>NUCLEOTIDE SEQUENCE [LARGE SCALE GENOMIC DNA]</scope>
    <source>
        <strain evidence="2">NP_6</strain>
    </source>
</reference>
<evidence type="ECO:0000313" key="2">
    <source>
        <dbReference type="EMBL" id="TMI78964.1"/>
    </source>
</evidence>
<name>A0A537J5X3_9BACT</name>
<gene>
    <name evidence="2" type="ORF">E6H03_11145</name>
</gene>
<dbReference type="AlphaFoldDB" id="A0A537J5X3"/>
<feature type="domain" description="DUF2007" evidence="1">
    <location>
        <begin position="1"/>
        <end position="61"/>
    </location>
</feature>